<protein>
    <recommendedName>
        <fullName evidence="4">Multidrug transporter</fullName>
    </recommendedName>
</protein>
<evidence type="ECO:0008006" key="4">
    <source>
        <dbReference type="Google" id="ProtNLM"/>
    </source>
</evidence>
<evidence type="ECO:0000313" key="2">
    <source>
        <dbReference type="EMBL" id="UOQ61058.1"/>
    </source>
</evidence>
<organism evidence="2 3">
    <name type="scientific">Leucobacter rhizosphaerae</name>
    <dbReference type="NCBI Taxonomy" id="2932245"/>
    <lineage>
        <taxon>Bacteria</taxon>
        <taxon>Bacillati</taxon>
        <taxon>Actinomycetota</taxon>
        <taxon>Actinomycetes</taxon>
        <taxon>Micrococcales</taxon>
        <taxon>Microbacteriaceae</taxon>
        <taxon>Leucobacter</taxon>
    </lineage>
</organism>
<feature type="compositionally biased region" description="Basic and acidic residues" evidence="1">
    <location>
        <begin position="54"/>
        <end position="73"/>
    </location>
</feature>
<feature type="region of interest" description="Disordered" evidence="1">
    <location>
        <begin position="1"/>
        <end position="82"/>
    </location>
</feature>
<dbReference type="Proteomes" id="UP000831775">
    <property type="component" value="Chromosome"/>
</dbReference>
<proteinExistence type="predicted"/>
<accession>A0ABY4FXR7</accession>
<evidence type="ECO:0000256" key="1">
    <source>
        <dbReference type="SAM" id="MobiDB-lite"/>
    </source>
</evidence>
<keyword evidence="3" id="KW-1185">Reference proteome</keyword>
<name>A0ABY4FXR7_9MICO</name>
<gene>
    <name evidence="2" type="ORF">MUN76_03530</name>
</gene>
<evidence type="ECO:0000313" key="3">
    <source>
        <dbReference type="Proteomes" id="UP000831775"/>
    </source>
</evidence>
<sequence length="82" mass="8760">MNASNPDAHVPHGESAHEAANGEGTISHSRHGETLDHPVLDGSTESYAAEAEEQNPRRGMEDPGLIRHPETGEKTPTPNEEA</sequence>
<dbReference type="RefSeq" id="WP_244687199.1">
    <property type="nucleotide sequence ID" value="NZ_CP095043.1"/>
</dbReference>
<dbReference type="EMBL" id="CP095043">
    <property type="protein sequence ID" value="UOQ61058.1"/>
    <property type="molecule type" value="Genomic_DNA"/>
</dbReference>
<feature type="compositionally biased region" description="Basic and acidic residues" evidence="1">
    <location>
        <begin position="30"/>
        <end position="39"/>
    </location>
</feature>
<reference evidence="2 3" key="1">
    <citation type="submission" date="2022-04" db="EMBL/GenBank/DDBJ databases">
        <title>Leucobacter sp. isolated from rhizosphere of onion.</title>
        <authorList>
            <person name="Won M."/>
            <person name="Lee C.-M."/>
            <person name="Woen H.-Y."/>
            <person name="Kwon S.-W."/>
        </authorList>
    </citation>
    <scope>NUCLEOTIDE SEQUENCE [LARGE SCALE GENOMIC DNA]</scope>
    <source>
        <strain evidence="2 3">H25R-14</strain>
    </source>
</reference>